<reference evidence="3" key="1">
    <citation type="submission" date="2007-07" db="EMBL/GenBank/DDBJ databases">
        <title>Complete genome sequence of Campylobacter hominis ATCC BAA-381, a commensal isolated from the human gastrointestinal tract.</title>
        <authorList>
            <person name="Fouts D.E."/>
            <person name="Mongodin E.F."/>
            <person name="Puiu D."/>
            <person name="Sebastian Y."/>
            <person name="Miller W.G."/>
            <person name="Mandrell R.E."/>
            <person name="Nelson K.E."/>
        </authorList>
    </citation>
    <scope>NUCLEOTIDE SEQUENCE [LARGE SCALE GENOMIC DNA]</scope>
    <source>
        <strain evidence="3">ATCC BAA-381 / LMG 19568 / NCTC 13146 / CH001A</strain>
    </source>
</reference>
<evidence type="ECO:0000259" key="1">
    <source>
        <dbReference type="Pfam" id="PF13114"/>
    </source>
</evidence>
<dbReference type="AlphaFoldDB" id="A7I2R8"/>
<dbReference type="eggNOG" id="COG1381">
    <property type="taxonomic scope" value="Bacteria"/>
</dbReference>
<dbReference type="EMBL" id="CP000776">
    <property type="protein sequence ID" value="ABS51083.1"/>
    <property type="molecule type" value="Genomic_DNA"/>
</dbReference>
<sequence>MQGFILKVTKVRDEDCIVSILTNSEMLETYRFYGARHSNITQGFKIDFELQSDIKFLPKLRGVMHLGFSWLTNRDKMLFWQQLMRLFYAHLKGTGSVDGFYFDMLENCAQKFGKQNPKRLIIETYAQILDFEGRLHKDKICFICDNEISEEIALARAFLPAHGNCINKNTINFDKLLEFYETKKSINLNDGEVNYLYSVVLEGF</sequence>
<dbReference type="STRING" id="360107.CHAB381_1258"/>
<dbReference type="Pfam" id="PF13114">
    <property type="entry name" value="RecO_N_2"/>
    <property type="match status" value="1"/>
</dbReference>
<evidence type="ECO:0000313" key="2">
    <source>
        <dbReference type="EMBL" id="ABS51083.1"/>
    </source>
</evidence>
<evidence type="ECO:0000313" key="3">
    <source>
        <dbReference type="Proteomes" id="UP000002407"/>
    </source>
</evidence>
<organism evidence="2 3">
    <name type="scientific">Campylobacter hominis (strain ATCC BAA-381 / DSM 21671 / CCUG 45161 / LMG 19568 / NCTC 13146 / CH001A)</name>
    <dbReference type="NCBI Taxonomy" id="360107"/>
    <lineage>
        <taxon>Bacteria</taxon>
        <taxon>Pseudomonadati</taxon>
        <taxon>Campylobacterota</taxon>
        <taxon>Epsilonproteobacteria</taxon>
        <taxon>Campylobacterales</taxon>
        <taxon>Campylobacteraceae</taxon>
        <taxon>Campylobacter</taxon>
    </lineage>
</organism>
<feature type="domain" description="DNA replication/recombination mediator RecO N-terminal" evidence="1">
    <location>
        <begin position="1"/>
        <end position="70"/>
    </location>
</feature>
<proteinExistence type="predicted"/>
<dbReference type="RefSeq" id="WP_012109110.1">
    <property type="nucleotide sequence ID" value="NC_009714.1"/>
</dbReference>
<dbReference type="KEGG" id="cha:CHAB381_1258"/>
<keyword evidence="3" id="KW-1185">Reference proteome</keyword>
<dbReference type="Proteomes" id="UP000002407">
    <property type="component" value="Chromosome"/>
</dbReference>
<accession>A7I2R8</accession>
<gene>
    <name evidence="2" type="ordered locus">CHAB381_1258</name>
</gene>
<dbReference type="InterPro" id="IPR022572">
    <property type="entry name" value="DNA_rep/recomb_RecO_N"/>
</dbReference>
<name>A7I2R8_CAMHC</name>
<dbReference type="HOGENOM" id="CLU_1309562_0_0_7"/>
<dbReference type="OrthoDB" id="5338768at2"/>
<dbReference type="NCBIfam" id="NF010483">
    <property type="entry name" value="PRK13908.1"/>
    <property type="match status" value="1"/>
</dbReference>
<protein>
    <recommendedName>
        <fullName evidence="1">DNA replication/recombination mediator RecO N-terminal domain-containing protein</fullName>
    </recommendedName>
</protein>